<dbReference type="CDD" id="cd06587">
    <property type="entry name" value="VOC"/>
    <property type="match status" value="1"/>
</dbReference>
<evidence type="ECO:0000259" key="1">
    <source>
        <dbReference type="PROSITE" id="PS51819"/>
    </source>
</evidence>
<dbReference type="InterPro" id="IPR004360">
    <property type="entry name" value="Glyas_Fos-R_dOase_dom"/>
</dbReference>
<sequence length="148" mass="16908">MVRLEHSNLVVNALEPTLNFILTAFPGWQIRGRGKMPWKDGTRNWLHVGDDNYYITLNDNGDGTIRDLQSDECGLAHLGFEVDDLDQLVARLVKAGYPIDIIGRAHPYRKTVYFLDPAGIQFEFIQYFSNIPSERNMYGGESGELLRF</sequence>
<dbReference type="PROSITE" id="PS51819">
    <property type="entry name" value="VOC"/>
    <property type="match status" value="1"/>
</dbReference>
<gene>
    <name evidence="2" type="ORF">FLL46_02385</name>
</gene>
<dbReference type="InterPro" id="IPR029068">
    <property type="entry name" value="Glyas_Bleomycin-R_OHBP_Dase"/>
</dbReference>
<feature type="domain" description="VOC" evidence="1">
    <location>
        <begin position="3"/>
        <end position="127"/>
    </location>
</feature>
<dbReference type="AlphaFoldDB" id="A0A545UJW2"/>
<evidence type="ECO:0000313" key="2">
    <source>
        <dbReference type="EMBL" id="TQV89748.1"/>
    </source>
</evidence>
<dbReference type="SUPFAM" id="SSF54593">
    <property type="entry name" value="Glyoxalase/Bleomycin resistance protein/Dihydroxybiphenyl dioxygenase"/>
    <property type="match status" value="1"/>
</dbReference>
<proteinExistence type="predicted"/>
<organism evidence="2 3">
    <name type="scientific">Aliikangiella coralliicola</name>
    <dbReference type="NCBI Taxonomy" id="2592383"/>
    <lineage>
        <taxon>Bacteria</taxon>
        <taxon>Pseudomonadati</taxon>
        <taxon>Pseudomonadota</taxon>
        <taxon>Gammaproteobacteria</taxon>
        <taxon>Oceanospirillales</taxon>
        <taxon>Pleioneaceae</taxon>
        <taxon>Aliikangiella</taxon>
    </lineage>
</organism>
<dbReference type="InterPro" id="IPR037523">
    <property type="entry name" value="VOC_core"/>
</dbReference>
<comment type="caution">
    <text evidence="2">The sequence shown here is derived from an EMBL/GenBank/DDBJ whole genome shotgun (WGS) entry which is preliminary data.</text>
</comment>
<protein>
    <submittedName>
        <fullName evidence="2">VOC family protein</fullName>
    </submittedName>
</protein>
<dbReference type="Gene3D" id="3.10.180.10">
    <property type="entry name" value="2,3-Dihydroxybiphenyl 1,2-Dioxygenase, domain 1"/>
    <property type="match status" value="1"/>
</dbReference>
<name>A0A545UJW2_9GAMM</name>
<evidence type="ECO:0000313" key="3">
    <source>
        <dbReference type="Proteomes" id="UP000315439"/>
    </source>
</evidence>
<keyword evidence="3" id="KW-1185">Reference proteome</keyword>
<dbReference type="Pfam" id="PF00903">
    <property type="entry name" value="Glyoxalase"/>
    <property type="match status" value="1"/>
</dbReference>
<accession>A0A545UJW2</accession>
<dbReference type="EMBL" id="VIKS01000001">
    <property type="protein sequence ID" value="TQV89748.1"/>
    <property type="molecule type" value="Genomic_DNA"/>
</dbReference>
<dbReference type="Proteomes" id="UP000315439">
    <property type="component" value="Unassembled WGS sequence"/>
</dbReference>
<dbReference type="OrthoDB" id="9179860at2"/>
<dbReference type="RefSeq" id="WP_142891812.1">
    <property type="nucleotide sequence ID" value="NZ_ML660160.1"/>
</dbReference>
<reference evidence="2 3" key="1">
    <citation type="submission" date="2019-07" db="EMBL/GenBank/DDBJ databases">
        <title>Draft genome for Aliikangiella sp. M105.</title>
        <authorList>
            <person name="Wang G."/>
        </authorList>
    </citation>
    <scope>NUCLEOTIDE SEQUENCE [LARGE SCALE GENOMIC DNA]</scope>
    <source>
        <strain evidence="2 3">M105</strain>
    </source>
</reference>